<dbReference type="Proteomes" id="UP000241462">
    <property type="component" value="Unassembled WGS sequence"/>
</dbReference>
<evidence type="ECO:0000256" key="1">
    <source>
        <dbReference type="SAM" id="MobiDB-lite"/>
    </source>
</evidence>
<evidence type="ECO:0000313" key="3">
    <source>
        <dbReference type="Proteomes" id="UP000241462"/>
    </source>
</evidence>
<feature type="compositionally biased region" description="Basic and acidic residues" evidence="1">
    <location>
        <begin position="141"/>
        <end position="161"/>
    </location>
</feature>
<dbReference type="EMBL" id="KZ678434">
    <property type="protein sequence ID" value="PSR87050.1"/>
    <property type="molecule type" value="Genomic_DNA"/>
</dbReference>
<dbReference type="AlphaFoldDB" id="A0A2T3A928"/>
<feature type="region of interest" description="Disordered" evidence="1">
    <location>
        <begin position="1"/>
        <end position="197"/>
    </location>
</feature>
<keyword evidence="3" id="KW-1185">Reference proteome</keyword>
<accession>A0A2T3A928</accession>
<feature type="compositionally biased region" description="Polar residues" evidence="1">
    <location>
        <begin position="1"/>
        <end position="13"/>
    </location>
</feature>
<feature type="compositionally biased region" description="Polar residues" evidence="1">
    <location>
        <begin position="72"/>
        <end position="89"/>
    </location>
</feature>
<organism evidence="2 3">
    <name type="scientific">Coniella lustricola</name>
    <dbReference type="NCBI Taxonomy" id="2025994"/>
    <lineage>
        <taxon>Eukaryota</taxon>
        <taxon>Fungi</taxon>
        <taxon>Dikarya</taxon>
        <taxon>Ascomycota</taxon>
        <taxon>Pezizomycotina</taxon>
        <taxon>Sordariomycetes</taxon>
        <taxon>Sordariomycetidae</taxon>
        <taxon>Diaporthales</taxon>
        <taxon>Schizoparmaceae</taxon>
        <taxon>Coniella</taxon>
    </lineage>
</organism>
<dbReference type="OrthoDB" id="5236595at2759"/>
<gene>
    <name evidence="2" type="ORF">BD289DRAFT_245410</name>
</gene>
<dbReference type="InParanoid" id="A0A2T3A928"/>
<feature type="compositionally biased region" description="Basic residues" evidence="1">
    <location>
        <begin position="187"/>
        <end position="197"/>
    </location>
</feature>
<name>A0A2T3A928_9PEZI</name>
<evidence type="ECO:0000313" key="2">
    <source>
        <dbReference type="EMBL" id="PSR87050.1"/>
    </source>
</evidence>
<proteinExistence type="predicted"/>
<reference evidence="2 3" key="1">
    <citation type="journal article" date="2018" name="Mycol. Prog.">
        <title>Coniella lustricola, a new species from submerged detritus.</title>
        <authorList>
            <person name="Raudabaugh D.B."/>
            <person name="Iturriaga T."/>
            <person name="Carver A."/>
            <person name="Mondo S."/>
            <person name="Pangilinan J."/>
            <person name="Lipzen A."/>
            <person name="He G."/>
            <person name="Amirebrahimi M."/>
            <person name="Grigoriev I.V."/>
            <person name="Miller A.N."/>
        </authorList>
    </citation>
    <scope>NUCLEOTIDE SEQUENCE [LARGE SCALE GENOMIC DNA]</scope>
    <source>
        <strain evidence="2 3">B22-T-1</strain>
    </source>
</reference>
<feature type="compositionally biased region" description="Low complexity" evidence="1">
    <location>
        <begin position="38"/>
        <end position="71"/>
    </location>
</feature>
<sequence>MAAPKPNNQNNALPSAKDHAATMNRMNLLLAKHQRTISAFKRSTPSSPSSSKNNAPSQSSSTSQKPKSSFSALSGRSTPTTADNVTSSSFKKDKHTHATTSSRLDDDDLDVIPDGAGVGYVPPGKEGGAAGAIDTSASAKATRDLRGKLLGKRAREQKEEAAAAAAAKRKRKLGAESESDEEEGRSKIGKKRGAGKR</sequence>
<protein>
    <submittedName>
        <fullName evidence="2">Uncharacterized protein</fullName>
    </submittedName>
</protein>